<feature type="transmembrane region" description="Helical" evidence="2">
    <location>
        <begin position="7"/>
        <end position="25"/>
    </location>
</feature>
<organism evidence="3 4">
    <name type="scientific">Clostridium zeae</name>
    <dbReference type="NCBI Taxonomy" id="2759022"/>
    <lineage>
        <taxon>Bacteria</taxon>
        <taxon>Bacillati</taxon>
        <taxon>Bacillota</taxon>
        <taxon>Clostridia</taxon>
        <taxon>Eubacteriales</taxon>
        <taxon>Clostridiaceae</taxon>
        <taxon>Clostridium</taxon>
    </lineage>
</organism>
<feature type="transmembrane region" description="Helical" evidence="2">
    <location>
        <begin position="31"/>
        <end position="52"/>
    </location>
</feature>
<dbReference type="EMBL" id="BMBA01000007">
    <property type="protein sequence ID" value="GFZ33789.1"/>
    <property type="molecule type" value="Genomic_DNA"/>
</dbReference>
<dbReference type="Proteomes" id="UP000663802">
    <property type="component" value="Unassembled WGS sequence"/>
</dbReference>
<feature type="compositionally biased region" description="Polar residues" evidence="1">
    <location>
        <begin position="63"/>
        <end position="74"/>
    </location>
</feature>
<feature type="region of interest" description="Disordered" evidence="1">
    <location>
        <begin position="63"/>
        <end position="83"/>
    </location>
</feature>
<keyword evidence="4" id="KW-1185">Reference proteome</keyword>
<evidence type="ECO:0000256" key="1">
    <source>
        <dbReference type="SAM" id="MobiDB-lite"/>
    </source>
</evidence>
<sequence>MEKAKKVSITFYGIIIGLFLITGFVNINKSWGGPTFIFLAVLFMVFAAMDFLSRGKLQKKAVANSTVSKNTPSGNKKKKKKRK</sequence>
<keyword evidence="2" id="KW-1133">Transmembrane helix</keyword>
<evidence type="ECO:0000313" key="3">
    <source>
        <dbReference type="EMBL" id="GFZ33789.1"/>
    </source>
</evidence>
<name>A0ABQ1EGH6_9CLOT</name>
<dbReference type="RefSeq" id="WP_206872280.1">
    <property type="nucleotide sequence ID" value="NZ_BMBA01000007.1"/>
</dbReference>
<protein>
    <submittedName>
        <fullName evidence="3">Uncharacterized protein</fullName>
    </submittedName>
</protein>
<accession>A0ABQ1EGH6</accession>
<proteinExistence type="predicted"/>
<evidence type="ECO:0000256" key="2">
    <source>
        <dbReference type="SAM" id="Phobius"/>
    </source>
</evidence>
<keyword evidence="2" id="KW-0812">Transmembrane</keyword>
<evidence type="ECO:0000313" key="4">
    <source>
        <dbReference type="Proteomes" id="UP000663802"/>
    </source>
</evidence>
<gene>
    <name evidence="3" type="ORF">CSC2_43150</name>
</gene>
<comment type="caution">
    <text evidence="3">The sequence shown here is derived from an EMBL/GenBank/DDBJ whole genome shotgun (WGS) entry which is preliminary data.</text>
</comment>
<keyword evidence="2" id="KW-0472">Membrane</keyword>
<reference evidence="3 4" key="1">
    <citation type="journal article" date="2021" name="Int. J. Syst. Evol. Microbiol.">
        <title>Clostridium zeae sp. nov., isolated from corn silage.</title>
        <authorList>
            <person name="Kobayashi H."/>
            <person name="Tanizawa Y."/>
            <person name="Yagura M."/>
            <person name="Sakamoto M."/>
            <person name="Ohkuma M."/>
            <person name="Tohno M."/>
        </authorList>
    </citation>
    <scope>NUCLEOTIDE SEQUENCE [LARGE SCALE GENOMIC DNA]</scope>
    <source>
        <strain evidence="3 4">CSC2</strain>
    </source>
</reference>